<protein>
    <submittedName>
        <fullName evidence="2">Putative secreted peptide</fullName>
    </submittedName>
</protein>
<evidence type="ECO:0000256" key="1">
    <source>
        <dbReference type="SAM" id="MobiDB-lite"/>
    </source>
</evidence>
<organism evidence="2">
    <name type="scientific">Anopheles braziliensis</name>
    <dbReference type="NCBI Taxonomy" id="58242"/>
    <lineage>
        <taxon>Eukaryota</taxon>
        <taxon>Metazoa</taxon>
        <taxon>Ecdysozoa</taxon>
        <taxon>Arthropoda</taxon>
        <taxon>Hexapoda</taxon>
        <taxon>Insecta</taxon>
        <taxon>Pterygota</taxon>
        <taxon>Neoptera</taxon>
        <taxon>Endopterygota</taxon>
        <taxon>Diptera</taxon>
        <taxon>Nematocera</taxon>
        <taxon>Culicoidea</taxon>
        <taxon>Culicidae</taxon>
        <taxon>Anophelinae</taxon>
        <taxon>Anopheles</taxon>
    </lineage>
</organism>
<proteinExistence type="predicted"/>
<accession>A0A2M3ZNX7</accession>
<sequence>MSRSLVWFTLVRPGRGSNAGMSAENWRFSTNSSSQDLPRLPAAASRFSSVSSSMNDSRLRDTITCSSVLPTSSYSSSFSSSSFSSSMSSSSSRSPSSVGARHCSRKSSSDTCSLSLDVDVRLIVSAGFSWFD</sequence>
<dbReference type="AlphaFoldDB" id="A0A2M3ZNX7"/>
<feature type="region of interest" description="Disordered" evidence="1">
    <location>
        <begin position="68"/>
        <end position="111"/>
    </location>
</feature>
<dbReference type="EMBL" id="GGFM01009490">
    <property type="protein sequence ID" value="MBW30241.1"/>
    <property type="molecule type" value="Transcribed_RNA"/>
</dbReference>
<evidence type="ECO:0000313" key="2">
    <source>
        <dbReference type="EMBL" id="MBW30241.1"/>
    </source>
</evidence>
<name>A0A2M3ZNX7_9DIPT</name>
<feature type="compositionally biased region" description="Low complexity" evidence="1">
    <location>
        <begin position="68"/>
        <end position="97"/>
    </location>
</feature>
<reference evidence="2" key="1">
    <citation type="submission" date="2018-01" db="EMBL/GenBank/DDBJ databases">
        <title>An insight into the sialome of Amazonian anophelines.</title>
        <authorList>
            <person name="Ribeiro J.M."/>
            <person name="Scarpassa V."/>
            <person name="Calvo E."/>
        </authorList>
    </citation>
    <scope>NUCLEOTIDE SEQUENCE</scope>
    <source>
        <tissue evidence="2">Salivary glands</tissue>
    </source>
</reference>